<dbReference type="InterPro" id="IPR036617">
    <property type="entry name" value="BAF_sf"/>
</dbReference>
<evidence type="ECO:0000256" key="3">
    <source>
        <dbReference type="ARBA" id="ARBA00023125"/>
    </source>
</evidence>
<keyword evidence="2" id="KW-0597">Phosphoprotein</keyword>
<dbReference type="GO" id="GO:0005634">
    <property type="term" value="C:nucleus"/>
    <property type="evidence" value="ECO:0007669"/>
    <property type="project" value="UniProtKB-SubCell"/>
</dbReference>
<evidence type="ECO:0000256" key="2">
    <source>
        <dbReference type="ARBA" id="ARBA00022553"/>
    </source>
</evidence>
<dbReference type="OMA" id="YMVLGQF"/>
<dbReference type="EMBL" id="LN609529">
    <property type="protein sequence ID" value="CEF67322.1"/>
    <property type="molecule type" value="Genomic_DNA"/>
</dbReference>
<dbReference type="AlphaFoldDB" id="A0A090LC32"/>
<evidence type="ECO:0000313" key="9">
    <source>
        <dbReference type="Proteomes" id="UP000035682"/>
    </source>
</evidence>
<evidence type="ECO:0000313" key="11">
    <source>
        <dbReference type="WormBase" id="SRAE_2000198600"/>
    </source>
</evidence>
<comment type="similarity">
    <text evidence="5">Belongs to the BAF family.</text>
</comment>
<reference evidence="8 9" key="1">
    <citation type="submission" date="2014-09" db="EMBL/GenBank/DDBJ databases">
        <authorList>
            <person name="Martin A.A."/>
        </authorList>
    </citation>
    <scope>NUCLEOTIDE SEQUENCE</scope>
    <source>
        <strain evidence="9">ED321</strain>
        <strain evidence="8">ED321 Heterogonic</strain>
    </source>
</reference>
<accession>A0A090LC32</accession>
<dbReference type="PANTHER" id="PTHR47507:SF6">
    <property type="entry name" value="BARRIER-TO-AUTOINTEGRATION FACTOR"/>
    <property type="match status" value="1"/>
</dbReference>
<dbReference type="GeneID" id="36379687"/>
<dbReference type="GO" id="GO:0003677">
    <property type="term" value="F:DNA binding"/>
    <property type="evidence" value="ECO:0007669"/>
    <property type="project" value="UniProtKB-KW"/>
</dbReference>
<dbReference type="GO" id="GO:0000793">
    <property type="term" value="C:condensed chromosome"/>
    <property type="evidence" value="ECO:0007669"/>
    <property type="project" value="TreeGrafter"/>
</dbReference>
<dbReference type="Pfam" id="PF02961">
    <property type="entry name" value="SAM_BAF"/>
    <property type="match status" value="1"/>
</dbReference>
<organism evidence="8">
    <name type="scientific">Strongyloides ratti</name>
    <name type="common">Parasitic roundworm</name>
    <dbReference type="NCBI Taxonomy" id="34506"/>
    <lineage>
        <taxon>Eukaryota</taxon>
        <taxon>Metazoa</taxon>
        <taxon>Ecdysozoa</taxon>
        <taxon>Nematoda</taxon>
        <taxon>Chromadorea</taxon>
        <taxon>Rhabditida</taxon>
        <taxon>Tylenchina</taxon>
        <taxon>Panagrolaimomorpha</taxon>
        <taxon>Strongyloidoidea</taxon>
        <taxon>Strongyloididae</taxon>
        <taxon>Strongyloides</taxon>
    </lineage>
</organism>
<evidence type="ECO:0000256" key="7">
    <source>
        <dbReference type="ARBA" id="ARBA00069025"/>
    </source>
</evidence>
<evidence type="ECO:0000313" key="8">
    <source>
        <dbReference type="EMBL" id="CEF67322.1"/>
    </source>
</evidence>
<dbReference type="Proteomes" id="UP000035682">
    <property type="component" value="Unplaced"/>
</dbReference>
<gene>
    <name evidence="8 10 11" type="ORF">SRAE_2000198600</name>
</gene>
<keyword evidence="4" id="KW-0539">Nucleus</keyword>
<dbReference type="GO" id="GO:0051276">
    <property type="term" value="P:chromosome organization"/>
    <property type="evidence" value="ECO:0007669"/>
    <property type="project" value="TreeGrafter"/>
</dbReference>
<dbReference type="CTD" id="36379687"/>
<keyword evidence="9" id="KW-1185">Reference proteome</keyword>
<evidence type="ECO:0000256" key="1">
    <source>
        <dbReference type="ARBA" id="ARBA00004123"/>
    </source>
</evidence>
<dbReference type="STRING" id="34506.A0A090LC32"/>
<dbReference type="PANTHER" id="PTHR47507">
    <property type="entry name" value="BARRIER TO AUTOINTEGRATION FACTOR 2"/>
    <property type="match status" value="1"/>
</dbReference>
<evidence type="ECO:0000256" key="4">
    <source>
        <dbReference type="ARBA" id="ARBA00023242"/>
    </source>
</evidence>
<dbReference type="SUPFAM" id="SSF47798">
    <property type="entry name" value="Barrier-to-autointegration factor, BAF"/>
    <property type="match status" value="1"/>
</dbReference>
<proteinExistence type="inferred from homology"/>
<dbReference type="WBParaSite" id="SRAE_2000198600.1">
    <property type="protein sequence ID" value="SRAE_2000198600.1"/>
    <property type="gene ID" value="WBGene00262193"/>
</dbReference>
<dbReference type="InterPro" id="IPR004122">
    <property type="entry name" value="BAF_prot"/>
</dbReference>
<name>A0A090LC32_STRRB</name>
<reference evidence="10" key="2">
    <citation type="submission" date="2020-12" db="UniProtKB">
        <authorList>
            <consortium name="WormBaseParasite"/>
        </authorList>
    </citation>
    <scope>IDENTIFICATION</scope>
</reference>
<comment type="subunit">
    <text evidence="6">Interacts with emr-1 and lem-2. Interacts with lem-4l, leading to decreased phosphorylation by VRK1 and promoting dephosphorylation by protein phosphatase 2A (PP2A).</text>
</comment>
<dbReference type="FunFam" id="1.10.150.40:FF:000005">
    <property type="entry name" value="Barrier-to-autointegration factor 1"/>
    <property type="match status" value="1"/>
</dbReference>
<dbReference type="InterPro" id="IPR051387">
    <property type="entry name" value="BAF"/>
</dbReference>
<dbReference type="Gene3D" id="1.10.150.40">
    <property type="entry name" value="Barrier-to-autointegration factor, BAF"/>
    <property type="match status" value="1"/>
</dbReference>
<evidence type="ECO:0000313" key="10">
    <source>
        <dbReference type="WBParaSite" id="SRAE_2000198600.1"/>
    </source>
</evidence>
<sequence length="89" mass="10029">MSTSVKHANFISETMGDKPVTEVAGIGEVYGNKLKDDGFVKAFHLYGQFLILDKNKELFSEWLKDTYSINLKHANACAECLSEYAEQHL</sequence>
<dbReference type="WormBase" id="SRAE_2000198600">
    <property type="protein sequence ID" value="SRP02145"/>
    <property type="gene ID" value="WBGene00262193"/>
</dbReference>
<evidence type="ECO:0000256" key="6">
    <source>
        <dbReference type="ARBA" id="ARBA00064955"/>
    </source>
</evidence>
<dbReference type="SMART" id="SM01023">
    <property type="entry name" value="BAF"/>
    <property type="match status" value="1"/>
</dbReference>
<protein>
    <recommendedName>
        <fullName evidence="7">Barrier-to-autointegration factor 1</fullName>
    </recommendedName>
</protein>
<comment type="subcellular location">
    <subcellularLocation>
        <location evidence="1">Nucleus</location>
    </subcellularLocation>
</comment>
<dbReference type="OrthoDB" id="9997163at2759"/>
<dbReference type="RefSeq" id="XP_024506522.1">
    <property type="nucleotide sequence ID" value="XM_024653002.1"/>
</dbReference>
<evidence type="ECO:0000256" key="5">
    <source>
        <dbReference type="ARBA" id="ARBA00038496"/>
    </source>
</evidence>
<keyword evidence="3" id="KW-0238">DNA-binding</keyword>